<dbReference type="InterPro" id="IPR008983">
    <property type="entry name" value="Tumour_necrosis_fac-like_dom"/>
</dbReference>
<evidence type="ECO:0000313" key="1">
    <source>
        <dbReference type="EMBL" id="KKM97848.1"/>
    </source>
</evidence>
<protein>
    <submittedName>
        <fullName evidence="1">Uncharacterized protein</fullName>
    </submittedName>
</protein>
<gene>
    <name evidence="1" type="ORF">LCGC14_1163850</name>
</gene>
<proteinExistence type="predicted"/>
<dbReference type="Gene3D" id="2.60.120.40">
    <property type="match status" value="1"/>
</dbReference>
<accession>A0A0F9LWW3</accession>
<name>A0A0F9LWW3_9ZZZZ</name>
<reference evidence="1" key="1">
    <citation type="journal article" date="2015" name="Nature">
        <title>Complex archaea that bridge the gap between prokaryotes and eukaryotes.</title>
        <authorList>
            <person name="Spang A."/>
            <person name="Saw J.H."/>
            <person name="Jorgensen S.L."/>
            <person name="Zaremba-Niedzwiedzka K."/>
            <person name="Martijn J."/>
            <person name="Lind A.E."/>
            <person name="van Eijk R."/>
            <person name="Schleper C."/>
            <person name="Guy L."/>
            <person name="Ettema T.J."/>
        </authorList>
    </citation>
    <scope>NUCLEOTIDE SEQUENCE</scope>
</reference>
<comment type="caution">
    <text evidence="1">The sequence shown here is derived from an EMBL/GenBank/DDBJ whole genome shotgun (WGS) entry which is preliminary data.</text>
</comment>
<sequence>MTTGRGFGGSFVEDGASVSVVLSSVLDNETAGGFTAGNNDLVFASGNENDPDGWKQVDNKTYKVPAGKAGRYLLVCNCSGEQADANSTLIVEIKVGGVVVGSGNDDRDNAAASRYVSVTALVDLVVGDDVTVTYYMTDVMGTTHVQRLAIQQLAQIVLT</sequence>
<organism evidence="1">
    <name type="scientific">marine sediment metagenome</name>
    <dbReference type="NCBI Taxonomy" id="412755"/>
    <lineage>
        <taxon>unclassified sequences</taxon>
        <taxon>metagenomes</taxon>
        <taxon>ecological metagenomes</taxon>
    </lineage>
</organism>
<dbReference type="AlphaFoldDB" id="A0A0F9LWW3"/>
<dbReference type="EMBL" id="LAZR01005700">
    <property type="protein sequence ID" value="KKM97848.1"/>
    <property type="molecule type" value="Genomic_DNA"/>
</dbReference>